<dbReference type="Proteomes" id="UP000464468">
    <property type="component" value="Chromosome"/>
</dbReference>
<accession>A0A7Z2S8Z9</accession>
<reference evidence="1 2" key="1">
    <citation type="submission" date="2020-01" db="EMBL/GenBank/DDBJ databases">
        <title>Sphingomonas sp. C33 whole genome sequece.</title>
        <authorList>
            <person name="Park C."/>
        </authorList>
    </citation>
    <scope>NUCLEOTIDE SEQUENCE [LARGE SCALE GENOMIC DNA]</scope>
    <source>
        <strain evidence="1 2">C33</strain>
    </source>
</reference>
<proteinExistence type="predicted"/>
<dbReference type="AlphaFoldDB" id="A0A7Z2S8Z9"/>
<protein>
    <submittedName>
        <fullName evidence="1">Uncharacterized protein</fullName>
    </submittedName>
</protein>
<sequence>MIAAVKDQEAGEGAKISVRPECDTPAEVAGDLVVTDLPKNPTAIRIQPGVDLAITSISKVTGSCVDDLSEVNGSIYEFRGQVAVGYTTQGVVPAKVGSVFKGAWTREDMRLPGNAAKFVMAIPVPSPLGPTTIRFTWASGVTESLL</sequence>
<dbReference type="EMBL" id="CP047895">
    <property type="protein sequence ID" value="QHL91242.1"/>
    <property type="molecule type" value="Genomic_DNA"/>
</dbReference>
<organism evidence="1 2">
    <name type="scientific">Sphingomonas changnyeongensis</name>
    <dbReference type="NCBI Taxonomy" id="2698679"/>
    <lineage>
        <taxon>Bacteria</taxon>
        <taxon>Pseudomonadati</taxon>
        <taxon>Pseudomonadota</taxon>
        <taxon>Alphaproteobacteria</taxon>
        <taxon>Sphingomonadales</taxon>
        <taxon>Sphingomonadaceae</taxon>
        <taxon>Sphingomonas</taxon>
    </lineage>
</organism>
<evidence type="ECO:0000313" key="1">
    <source>
        <dbReference type="EMBL" id="QHL91242.1"/>
    </source>
</evidence>
<dbReference type="KEGG" id="schy:GVO57_11005"/>
<gene>
    <name evidence="1" type="ORF">GVO57_11005</name>
</gene>
<keyword evidence="2" id="KW-1185">Reference proteome</keyword>
<name>A0A7Z2S8Z9_9SPHN</name>
<evidence type="ECO:0000313" key="2">
    <source>
        <dbReference type="Proteomes" id="UP000464468"/>
    </source>
</evidence>
<dbReference type="RefSeq" id="WP_160593172.1">
    <property type="nucleotide sequence ID" value="NZ_CP047895.1"/>
</dbReference>